<protein>
    <submittedName>
        <fullName evidence="1">Uncharacterized protein</fullName>
    </submittedName>
</protein>
<evidence type="ECO:0000313" key="2">
    <source>
        <dbReference type="Proteomes" id="UP000228621"/>
    </source>
</evidence>
<dbReference type="EMBL" id="NKHF01000208">
    <property type="protein sequence ID" value="PCK29519.1"/>
    <property type="molecule type" value="Genomic_DNA"/>
</dbReference>
<accession>A0A2A5JJG7</accession>
<reference evidence="2" key="1">
    <citation type="journal article" date="2019" name="Genome Announc.">
        <title>Draft Genome Sequence of Pseudoalteromonas piscicida Strain 36Y ROTHPW, an Hypersaline Seawater Isolate from the South Coast of Sonora, Mexico.</title>
        <authorList>
            <person name="Sanchez-Diaz R."/>
            <person name="Molina-Garza Z.J."/>
            <person name="Cruz-Suarez L.E."/>
            <person name="Selvin J."/>
            <person name="Kiran G.S."/>
            <person name="Ibarra-Gamez J.C."/>
            <person name="Gomez-Gil B."/>
            <person name="Galaviz-Silva L."/>
        </authorList>
    </citation>
    <scope>NUCLEOTIDE SEQUENCE [LARGE SCALE GENOMIC DNA]</scope>
    <source>
        <strain evidence="2">36Y_RITHPW</strain>
    </source>
</reference>
<keyword evidence="2" id="KW-1185">Reference proteome</keyword>
<evidence type="ECO:0000313" key="1">
    <source>
        <dbReference type="EMBL" id="PCK29519.1"/>
    </source>
</evidence>
<proteinExistence type="predicted"/>
<sequence>MQIISPYIAQCYQRQQSRVLLLVQAINHHSALNMRIAAKFNNKLAQFFSARAVNSGTRFIVNTQPFKQVIKLVSSKFGLHGLISRLRDDQILASEITPWEVPKILSFWNTRKLTSALQVGGTYDQA</sequence>
<dbReference type="AlphaFoldDB" id="A0A2A5JJG7"/>
<gene>
    <name evidence="1" type="ORF">CEX98_22590</name>
</gene>
<comment type="caution">
    <text evidence="1">The sequence shown here is derived from an EMBL/GenBank/DDBJ whole genome shotgun (WGS) entry which is preliminary data.</text>
</comment>
<name>A0A2A5JJG7_PSEO7</name>
<dbReference type="RefSeq" id="WP_099644179.1">
    <property type="nucleotide sequence ID" value="NZ_NKHF01000208.1"/>
</dbReference>
<organism evidence="1 2">
    <name type="scientific">Pseudoalteromonas piscicida</name>
    <dbReference type="NCBI Taxonomy" id="43662"/>
    <lineage>
        <taxon>Bacteria</taxon>
        <taxon>Pseudomonadati</taxon>
        <taxon>Pseudomonadota</taxon>
        <taxon>Gammaproteobacteria</taxon>
        <taxon>Alteromonadales</taxon>
        <taxon>Pseudoalteromonadaceae</taxon>
        <taxon>Pseudoalteromonas</taxon>
    </lineage>
</organism>
<dbReference type="Proteomes" id="UP000228621">
    <property type="component" value="Unassembled WGS sequence"/>
</dbReference>
<dbReference type="OrthoDB" id="6290632at2"/>